<name>A0ABQ5IZ36_9ASTR</name>
<reference evidence="1" key="2">
    <citation type="submission" date="2022-01" db="EMBL/GenBank/DDBJ databases">
        <authorList>
            <person name="Yamashiro T."/>
            <person name="Shiraishi A."/>
            <person name="Satake H."/>
            <person name="Nakayama K."/>
        </authorList>
    </citation>
    <scope>NUCLEOTIDE SEQUENCE</scope>
</reference>
<dbReference type="Proteomes" id="UP001151760">
    <property type="component" value="Unassembled WGS sequence"/>
</dbReference>
<keyword evidence="2" id="KW-1185">Reference proteome</keyword>
<evidence type="ECO:0000313" key="1">
    <source>
        <dbReference type="EMBL" id="GJU05490.1"/>
    </source>
</evidence>
<accession>A0ABQ5IZ36</accession>
<gene>
    <name evidence="1" type="ORF">Tco_1121920</name>
</gene>
<reference evidence="1" key="1">
    <citation type="journal article" date="2022" name="Int. J. Mol. Sci.">
        <title>Draft Genome of Tanacetum Coccineum: Genomic Comparison of Closely Related Tanacetum-Family Plants.</title>
        <authorList>
            <person name="Yamashiro T."/>
            <person name="Shiraishi A."/>
            <person name="Nakayama K."/>
            <person name="Satake H."/>
        </authorList>
    </citation>
    <scope>NUCLEOTIDE SEQUENCE</scope>
</reference>
<organism evidence="1 2">
    <name type="scientific">Tanacetum coccineum</name>
    <dbReference type="NCBI Taxonomy" id="301880"/>
    <lineage>
        <taxon>Eukaryota</taxon>
        <taxon>Viridiplantae</taxon>
        <taxon>Streptophyta</taxon>
        <taxon>Embryophyta</taxon>
        <taxon>Tracheophyta</taxon>
        <taxon>Spermatophyta</taxon>
        <taxon>Magnoliopsida</taxon>
        <taxon>eudicotyledons</taxon>
        <taxon>Gunneridae</taxon>
        <taxon>Pentapetalae</taxon>
        <taxon>asterids</taxon>
        <taxon>campanulids</taxon>
        <taxon>Asterales</taxon>
        <taxon>Asteraceae</taxon>
        <taxon>Asteroideae</taxon>
        <taxon>Anthemideae</taxon>
        <taxon>Anthemidinae</taxon>
        <taxon>Tanacetum</taxon>
    </lineage>
</organism>
<protein>
    <submittedName>
        <fullName evidence="1">Uncharacterized protein</fullName>
    </submittedName>
</protein>
<dbReference type="EMBL" id="BQNB010021353">
    <property type="protein sequence ID" value="GJU05490.1"/>
    <property type="molecule type" value="Genomic_DNA"/>
</dbReference>
<sequence length="283" mass="31730">MMDYEITYAIQKNKKSVPIQSRMKSFDAFCEKFHIPEEVHPVLPSQGDTMHERHAGKIRHFRINISQLSVIGAAKVSHFEILCRVYGIIPTVGLFCCFYVNSKKSGWMSFSKRSDNAPVYPAPVVADFNAQDYATLVAHPSPFRKFPEEFMCLVGLSCHYTLDEETYPRFLDKNGEGGYMDIFAFIHTTDPTKVKVVERERIKDEPLLLETTVGRIVPRLPVAFDRAESELEASVDKLFDKGGSGNQTEQRDCADCGQAANIQPISGAVDTAVEDVAPVQPKC</sequence>
<comment type="caution">
    <text evidence="1">The sequence shown here is derived from an EMBL/GenBank/DDBJ whole genome shotgun (WGS) entry which is preliminary data.</text>
</comment>
<proteinExistence type="predicted"/>
<evidence type="ECO:0000313" key="2">
    <source>
        <dbReference type="Proteomes" id="UP001151760"/>
    </source>
</evidence>